<keyword evidence="5" id="KW-0175">Coiled coil</keyword>
<feature type="domain" description="Multidrug resistance protein MdtA-like barrel-sandwich hybrid" evidence="7">
    <location>
        <begin position="67"/>
        <end position="268"/>
    </location>
</feature>
<dbReference type="Pfam" id="PF26002">
    <property type="entry name" value="Beta-barrel_AprE"/>
    <property type="match status" value="1"/>
</dbReference>
<name>A0ABV5J2Q7_9BACT</name>
<dbReference type="PANTHER" id="PTHR30386">
    <property type="entry name" value="MEMBRANE FUSION SUBUNIT OF EMRAB-TOLC MULTIDRUG EFFLUX PUMP"/>
    <property type="match status" value="1"/>
</dbReference>
<evidence type="ECO:0000313" key="9">
    <source>
        <dbReference type="EMBL" id="MFB9211077.1"/>
    </source>
</evidence>
<keyword evidence="4 6" id="KW-0472">Membrane</keyword>
<evidence type="ECO:0000256" key="2">
    <source>
        <dbReference type="ARBA" id="ARBA00022692"/>
    </source>
</evidence>
<proteinExistence type="predicted"/>
<reference evidence="9 10" key="1">
    <citation type="submission" date="2024-09" db="EMBL/GenBank/DDBJ databases">
        <authorList>
            <person name="Sun Q."/>
            <person name="Mori K."/>
        </authorList>
    </citation>
    <scope>NUCLEOTIDE SEQUENCE [LARGE SCALE GENOMIC DNA]</scope>
    <source>
        <strain evidence="9 10">CECT 7682</strain>
    </source>
</reference>
<evidence type="ECO:0000256" key="5">
    <source>
        <dbReference type="SAM" id="Coils"/>
    </source>
</evidence>
<evidence type="ECO:0000256" key="3">
    <source>
        <dbReference type="ARBA" id="ARBA00022989"/>
    </source>
</evidence>
<keyword evidence="2 6" id="KW-0812">Transmembrane</keyword>
<evidence type="ECO:0000259" key="8">
    <source>
        <dbReference type="Pfam" id="PF26002"/>
    </source>
</evidence>
<evidence type="ECO:0000259" key="7">
    <source>
        <dbReference type="Pfam" id="PF25917"/>
    </source>
</evidence>
<comment type="caution">
    <text evidence="9">The sequence shown here is derived from an EMBL/GenBank/DDBJ whole genome shotgun (WGS) entry which is preliminary data.</text>
</comment>
<sequence>MKTIFPASIVHQTTEYYQSKITVCSKIIYLSLLAGIILVIISLPFIKVDVSVQSRGTFQSALGRNNVYAPVSGRLVSFNLGENRSVKKGDVLAEIETNQVELEIEGLKTRSRTLSGFVKDLEKLILLTPSKVKDLKPIDFYSNYYQASFLEYYSEVKNYLSILKKEKRDFNRAEILYESEIIPFIEFDEVRVNYSKAQSNLDIFHKRKIASWENELLNYQEERRELVNQIRQLEERLHKYKILAGVDGDIMNLKNIKEGDFVFTNQKIAEISPDSALMAVVHVSPADIAFIKPGQKVLFQVDAYNYNQWGLVEGQVSEISKDLNMVSEREVAFTVICTVPEPKLNLESGIEGEIKRGMTLNSRFIIAKRSLFQLLYDKVDDWLNPTTQ</sequence>
<dbReference type="Proteomes" id="UP001589654">
    <property type="component" value="Unassembled WGS sequence"/>
</dbReference>
<dbReference type="PANTHER" id="PTHR30386:SF26">
    <property type="entry name" value="TRANSPORT PROTEIN COMB"/>
    <property type="match status" value="1"/>
</dbReference>
<feature type="transmembrane region" description="Helical" evidence="6">
    <location>
        <begin position="27"/>
        <end position="46"/>
    </location>
</feature>
<dbReference type="EMBL" id="JBHMEW010000040">
    <property type="protein sequence ID" value="MFB9211077.1"/>
    <property type="molecule type" value="Genomic_DNA"/>
</dbReference>
<comment type="subcellular location">
    <subcellularLocation>
        <location evidence="1">Membrane</location>
        <topology evidence="1">Single-pass membrane protein</topology>
    </subcellularLocation>
</comment>
<organism evidence="9 10">
    <name type="scientific">Echinicola jeungdonensis</name>
    <dbReference type="NCBI Taxonomy" id="709343"/>
    <lineage>
        <taxon>Bacteria</taxon>
        <taxon>Pseudomonadati</taxon>
        <taxon>Bacteroidota</taxon>
        <taxon>Cytophagia</taxon>
        <taxon>Cytophagales</taxon>
        <taxon>Cyclobacteriaceae</taxon>
        <taxon>Echinicola</taxon>
    </lineage>
</organism>
<evidence type="ECO:0000256" key="1">
    <source>
        <dbReference type="ARBA" id="ARBA00004167"/>
    </source>
</evidence>
<dbReference type="InterPro" id="IPR058625">
    <property type="entry name" value="MdtA-like_BSH"/>
</dbReference>
<dbReference type="Gene3D" id="2.40.50.100">
    <property type="match status" value="1"/>
</dbReference>
<dbReference type="Gene3D" id="2.40.30.170">
    <property type="match status" value="1"/>
</dbReference>
<dbReference type="InterPro" id="IPR050739">
    <property type="entry name" value="MFP"/>
</dbReference>
<keyword evidence="10" id="KW-1185">Reference proteome</keyword>
<accession>A0ABV5J2Q7</accession>
<keyword evidence="3 6" id="KW-1133">Transmembrane helix</keyword>
<dbReference type="InterPro" id="IPR058982">
    <property type="entry name" value="Beta-barrel_AprE"/>
</dbReference>
<gene>
    <name evidence="9" type="ORF">ACFFUR_04605</name>
</gene>
<dbReference type="SUPFAM" id="SSF51230">
    <property type="entry name" value="Single hybrid motif"/>
    <property type="match status" value="1"/>
</dbReference>
<evidence type="ECO:0000256" key="4">
    <source>
        <dbReference type="ARBA" id="ARBA00023136"/>
    </source>
</evidence>
<evidence type="ECO:0000256" key="6">
    <source>
        <dbReference type="SAM" id="Phobius"/>
    </source>
</evidence>
<protein>
    <submittedName>
        <fullName evidence="9">HlyD family secretion protein</fullName>
    </submittedName>
</protein>
<evidence type="ECO:0000313" key="10">
    <source>
        <dbReference type="Proteomes" id="UP001589654"/>
    </source>
</evidence>
<dbReference type="PRINTS" id="PR01490">
    <property type="entry name" value="RTXTOXIND"/>
</dbReference>
<feature type="domain" description="AprE-like beta-barrel" evidence="8">
    <location>
        <begin position="277"/>
        <end position="362"/>
    </location>
</feature>
<feature type="coiled-coil region" evidence="5">
    <location>
        <begin position="209"/>
        <end position="243"/>
    </location>
</feature>
<dbReference type="Pfam" id="PF25917">
    <property type="entry name" value="BSH_RND"/>
    <property type="match status" value="1"/>
</dbReference>
<dbReference type="RefSeq" id="WP_290246357.1">
    <property type="nucleotide sequence ID" value="NZ_JAUFQT010000001.1"/>
</dbReference>
<dbReference type="InterPro" id="IPR011053">
    <property type="entry name" value="Single_hybrid_motif"/>
</dbReference>